<feature type="transmembrane region" description="Helical" evidence="1">
    <location>
        <begin position="90"/>
        <end position="108"/>
    </location>
</feature>
<proteinExistence type="predicted"/>
<dbReference type="Gene3D" id="3.40.50.620">
    <property type="entry name" value="HUPs"/>
    <property type="match status" value="1"/>
</dbReference>
<name>A0A0R1JGU1_9LACO</name>
<feature type="transmembrane region" description="Helical" evidence="1">
    <location>
        <begin position="50"/>
        <end position="78"/>
    </location>
</feature>
<reference evidence="3 4" key="1">
    <citation type="journal article" date="2015" name="Genome Announc.">
        <title>Expanding the biotechnology potential of lactobacilli through comparative genomics of 213 strains and associated genera.</title>
        <authorList>
            <person name="Sun Z."/>
            <person name="Harris H.M."/>
            <person name="McCann A."/>
            <person name="Guo C."/>
            <person name="Argimon S."/>
            <person name="Zhang W."/>
            <person name="Yang X."/>
            <person name="Jeffery I.B."/>
            <person name="Cooney J.C."/>
            <person name="Kagawa T.F."/>
            <person name="Liu W."/>
            <person name="Song Y."/>
            <person name="Salvetti E."/>
            <person name="Wrobel A."/>
            <person name="Rasinkangas P."/>
            <person name="Parkhill J."/>
            <person name="Rea M.C."/>
            <person name="O'Sullivan O."/>
            <person name="Ritari J."/>
            <person name="Douillard F.P."/>
            <person name="Paul Ross R."/>
            <person name="Yang R."/>
            <person name="Briner A.E."/>
            <person name="Felis G.E."/>
            <person name="de Vos W.M."/>
            <person name="Barrangou R."/>
            <person name="Klaenhammer T.R."/>
            <person name="Caufield P.W."/>
            <person name="Cui Y."/>
            <person name="Zhang H."/>
            <person name="O'Toole P.W."/>
        </authorList>
    </citation>
    <scope>NUCLEOTIDE SEQUENCE [LARGE SCALE GENOMIC DNA]</scope>
    <source>
        <strain evidence="3 4">JCM 17158</strain>
    </source>
</reference>
<dbReference type="InterPro" id="IPR014729">
    <property type="entry name" value="Rossmann-like_a/b/a_fold"/>
</dbReference>
<dbReference type="InterPro" id="IPR051599">
    <property type="entry name" value="Cell_Envelope_Assoc"/>
</dbReference>
<sequence length="341" mass="37617">MLTAALGCVFAISDVVEPRRLLNGVWFNLWLLALLPTLAFAILSSGQRLLIAVCATLFILAVLLIFAVFALHLVWLAWNAIVVWRREQHSLGNMLTLGLFLGFAVLELGASFGRQFLPAWLYAGLAVFFGLGITYVLVTLYNFLTALVLYNLRGHRLNQDYLIVLGAGLIDGHRVSPLLAARINAGIAFYHKQRRKTGKRAVMIFSGGRGSDEALAEGVAMQRYAVAHGVPAADTLIEDRSTTTYENMRFSAAMIREYRGDQRYHALFFTNNYHLFRAGVYARLAGLPANGKGAPTSFYFLPNAVIREYLAMVLLHKRRHAIAGGVITLLAVVTAVGQAFN</sequence>
<feature type="transmembrane region" description="Helical" evidence="1">
    <location>
        <begin position="120"/>
        <end position="141"/>
    </location>
</feature>
<dbReference type="STRING" id="1291734.FD02_GL000495"/>
<dbReference type="GO" id="GO:0000270">
    <property type="term" value="P:peptidoglycan metabolic process"/>
    <property type="evidence" value="ECO:0007669"/>
    <property type="project" value="TreeGrafter"/>
</dbReference>
<dbReference type="Proteomes" id="UP000051804">
    <property type="component" value="Unassembled WGS sequence"/>
</dbReference>
<evidence type="ECO:0000313" key="4">
    <source>
        <dbReference type="Proteomes" id="UP000051804"/>
    </source>
</evidence>
<keyword evidence="1" id="KW-0812">Transmembrane</keyword>
<dbReference type="Pfam" id="PF02698">
    <property type="entry name" value="DUF218"/>
    <property type="match status" value="1"/>
</dbReference>
<keyword evidence="1" id="KW-1133">Transmembrane helix</keyword>
<dbReference type="PANTHER" id="PTHR30336:SF18">
    <property type="entry name" value="MEMBRANE PROTEIN"/>
    <property type="match status" value="1"/>
</dbReference>
<feature type="transmembrane region" description="Helical" evidence="1">
    <location>
        <begin position="321"/>
        <end position="340"/>
    </location>
</feature>
<dbReference type="GO" id="GO:0005886">
    <property type="term" value="C:plasma membrane"/>
    <property type="evidence" value="ECO:0007669"/>
    <property type="project" value="TreeGrafter"/>
</dbReference>
<protein>
    <recommendedName>
        <fullName evidence="2">DUF218 domain-containing protein</fullName>
    </recommendedName>
</protein>
<dbReference type="GO" id="GO:0043164">
    <property type="term" value="P:Gram-negative-bacterium-type cell wall biogenesis"/>
    <property type="evidence" value="ECO:0007669"/>
    <property type="project" value="TreeGrafter"/>
</dbReference>
<feature type="transmembrane region" description="Helical" evidence="1">
    <location>
        <begin position="25"/>
        <end position="43"/>
    </location>
</feature>
<dbReference type="AlphaFoldDB" id="A0A0R1JGU1"/>
<organism evidence="3 4">
    <name type="scientific">Lacticaseibacillus nasuensis JCM 17158</name>
    <dbReference type="NCBI Taxonomy" id="1291734"/>
    <lineage>
        <taxon>Bacteria</taxon>
        <taxon>Bacillati</taxon>
        <taxon>Bacillota</taxon>
        <taxon>Bacilli</taxon>
        <taxon>Lactobacillales</taxon>
        <taxon>Lactobacillaceae</taxon>
        <taxon>Lacticaseibacillus</taxon>
    </lineage>
</organism>
<comment type="caution">
    <text evidence="3">The sequence shown here is derived from an EMBL/GenBank/DDBJ whole genome shotgun (WGS) entry which is preliminary data.</text>
</comment>
<accession>A0A0R1JGU1</accession>
<evidence type="ECO:0000259" key="2">
    <source>
        <dbReference type="Pfam" id="PF02698"/>
    </source>
</evidence>
<keyword evidence="4" id="KW-1185">Reference proteome</keyword>
<evidence type="ECO:0000313" key="3">
    <source>
        <dbReference type="EMBL" id="KRK70430.1"/>
    </source>
</evidence>
<dbReference type="PANTHER" id="PTHR30336">
    <property type="entry name" value="INNER MEMBRANE PROTEIN, PROBABLE PERMEASE"/>
    <property type="match status" value="1"/>
</dbReference>
<dbReference type="EMBL" id="AZDJ01000032">
    <property type="protein sequence ID" value="KRK70430.1"/>
    <property type="molecule type" value="Genomic_DNA"/>
</dbReference>
<dbReference type="PATRIC" id="fig|1291734.4.peg.509"/>
<dbReference type="InterPro" id="IPR003848">
    <property type="entry name" value="DUF218"/>
</dbReference>
<feature type="domain" description="DUF218" evidence="2">
    <location>
        <begin position="160"/>
        <end position="310"/>
    </location>
</feature>
<keyword evidence="1" id="KW-0472">Membrane</keyword>
<dbReference type="CDD" id="cd06259">
    <property type="entry name" value="YdcF-like"/>
    <property type="match status" value="1"/>
</dbReference>
<gene>
    <name evidence="3" type="ORF">FD02_GL000495</name>
</gene>
<evidence type="ECO:0000256" key="1">
    <source>
        <dbReference type="SAM" id="Phobius"/>
    </source>
</evidence>